<dbReference type="Gene3D" id="3.40.50.2060">
    <property type="match status" value="1"/>
</dbReference>
<dbReference type="FunCoup" id="A0A1Z5JX71">
    <property type="interactions" value="612"/>
</dbReference>
<proteinExistence type="inferred from homology"/>
<dbReference type="Pfam" id="PF00995">
    <property type="entry name" value="Sec1"/>
    <property type="match status" value="1"/>
</dbReference>
<organism evidence="2 3">
    <name type="scientific">Fistulifera solaris</name>
    <name type="common">Oleaginous diatom</name>
    <dbReference type="NCBI Taxonomy" id="1519565"/>
    <lineage>
        <taxon>Eukaryota</taxon>
        <taxon>Sar</taxon>
        <taxon>Stramenopiles</taxon>
        <taxon>Ochrophyta</taxon>
        <taxon>Bacillariophyta</taxon>
        <taxon>Bacillariophyceae</taxon>
        <taxon>Bacillariophycidae</taxon>
        <taxon>Naviculales</taxon>
        <taxon>Naviculaceae</taxon>
        <taxon>Fistulifera</taxon>
    </lineage>
</organism>
<dbReference type="InterPro" id="IPR001619">
    <property type="entry name" value="Sec1-like"/>
</dbReference>
<dbReference type="Proteomes" id="UP000198406">
    <property type="component" value="Unassembled WGS sequence"/>
</dbReference>
<keyword evidence="3" id="KW-1185">Reference proteome</keyword>
<protein>
    <submittedName>
        <fullName evidence="2">Vacuolar protein sorting-associated protein 45</fullName>
    </submittedName>
</protein>
<dbReference type="Gene3D" id="1.25.40.60">
    <property type="match status" value="1"/>
</dbReference>
<dbReference type="InterPro" id="IPR036045">
    <property type="entry name" value="Sec1-like_sf"/>
</dbReference>
<accession>A0A1Z5JX71</accession>
<gene>
    <name evidence="2" type="ORF">FisN_10Hh303</name>
</gene>
<dbReference type="PIRSF" id="PIRSF005715">
    <property type="entry name" value="VPS45_Sec1"/>
    <property type="match status" value="1"/>
</dbReference>
<name>A0A1Z5JX71_FISSO</name>
<dbReference type="InterPro" id="IPR043154">
    <property type="entry name" value="Sec-1-like_dom1"/>
</dbReference>
<dbReference type="InterPro" id="IPR027482">
    <property type="entry name" value="Sec1-like_dom2"/>
</dbReference>
<comment type="similarity">
    <text evidence="1">Belongs to the STXBP/unc-18/SEC1 family.</text>
</comment>
<dbReference type="Gene3D" id="3.40.50.1910">
    <property type="match status" value="1"/>
</dbReference>
<reference evidence="2 3" key="1">
    <citation type="journal article" date="2015" name="Plant Cell">
        <title>Oil accumulation by the oleaginous diatom Fistulifera solaris as revealed by the genome and transcriptome.</title>
        <authorList>
            <person name="Tanaka T."/>
            <person name="Maeda Y."/>
            <person name="Veluchamy A."/>
            <person name="Tanaka M."/>
            <person name="Abida H."/>
            <person name="Marechal E."/>
            <person name="Bowler C."/>
            <person name="Muto M."/>
            <person name="Sunaga Y."/>
            <person name="Tanaka M."/>
            <person name="Yoshino T."/>
            <person name="Taniguchi T."/>
            <person name="Fukuda Y."/>
            <person name="Nemoto M."/>
            <person name="Matsumoto M."/>
            <person name="Wong P.S."/>
            <person name="Aburatani S."/>
            <person name="Fujibuchi W."/>
        </authorList>
    </citation>
    <scope>NUCLEOTIDE SEQUENCE [LARGE SCALE GENOMIC DNA]</scope>
    <source>
        <strain evidence="2 3">JPCC DA0580</strain>
    </source>
</reference>
<dbReference type="AlphaFoldDB" id="A0A1Z5JX71"/>
<evidence type="ECO:0000313" key="3">
    <source>
        <dbReference type="Proteomes" id="UP000198406"/>
    </source>
</evidence>
<evidence type="ECO:0000313" key="2">
    <source>
        <dbReference type="EMBL" id="GAX18499.1"/>
    </source>
</evidence>
<dbReference type="Gene3D" id="3.90.830.10">
    <property type="entry name" value="Syntaxin Binding Protein 1, Chain A, domain 2"/>
    <property type="match status" value="1"/>
</dbReference>
<dbReference type="OrthoDB" id="35492at2759"/>
<sequence length="581" mass="64472">MPPKHHSMNGIEIIKQYIDRVIHGDGKCHGMKVLLLDEVTTQIVASVYSQTEIMNQKVYLVSSITSPSLSSGGSHLKAVCFVRPTPSSIEAIGKELEQSRFAEYHIFVSGILSTGLLRALAQHDTSEKVVQVQELYADFVPINEDLWTLHMSRSSLAMTVAAGTSWAPKHALQYERNLQGLQSMLLAMKQQPTCIRYAAHSACAEELAQDLHDAIQNDDIFHFRTPSSSKGGLHVLILDRRDDPVTPLLSQWTYQAMVHELLGLNNHRVLLKGAPNVSKDLEEVVLSSTQDDFFRTNRHRNFGELGEAIQTMLKDYQKHTAQHSVENLNTIEEMQAFMDKFPELRSRSHTVSKHVAIMGELARLVEVCSLMDVSQFEQQLACTDDHTAHWRELLEKLQSRTIKMADKLRLGLLFALRYEVSGNIHMVQQAMSKGGVPADFVNLVPVMLRYGGVKSRGPGLFGEGDHVNLVSKMTKSFMTSVQGVENVYAQHVPLLMETLHALIKGKLSSRTYPAAPGSSGGVPDQVLLFVVGGITYEEGTKIAEYNEQQAKLPNGGIPVVLAGTTVHNSTSFLEELKLTSL</sequence>
<dbReference type="InParanoid" id="A0A1Z5JX71"/>
<dbReference type="SUPFAM" id="SSF56815">
    <property type="entry name" value="Sec1/munc18-like (SM) proteins"/>
    <property type="match status" value="1"/>
</dbReference>
<dbReference type="PANTHER" id="PTHR11679">
    <property type="entry name" value="VESICLE PROTEIN SORTING-ASSOCIATED"/>
    <property type="match status" value="1"/>
</dbReference>
<dbReference type="GO" id="GO:0016192">
    <property type="term" value="P:vesicle-mediated transport"/>
    <property type="evidence" value="ECO:0007669"/>
    <property type="project" value="InterPro"/>
</dbReference>
<comment type="caution">
    <text evidence="2">The sequence shown here is derived from an EMBL/GenBank/DDBJ whole genome shotgun (WGS) entry which is preliminary data.</text>
</comment>
<evidence type="ECO:0000256" key="1">
    <source>
        <dbReference type="ARBA" id="ARBA00009884"/>
    </source>
</evidence>
<dbReference type="EMBL" id="BDSP01000131">
    <property type="protein sequence ID" value="GAX18499.1"/>
    <property type="molecule type" value="Genomic_DNA"/>
</dbReference>
<dbReference type="InterPro" id="IPR043127">
    <property type="entry name" value="Sec-1-like_dom3a"/>
</dbReference>